<evidence type="ECO:0000259" key="7">
    <source>
        <dbReference type="PROSITE" id="PS50102"/>
    </source>
</evidence>
<dbReference type="FunFam" id="3.30.70.330:FF:000207">
    <property type="entry name" value="RNA-binding region (RNP1, RRM)-containing 3"/>
    <property type="match status" value="1"/>
</dbReference>
<evidence type="ECO:0000256" key="5">
    <source>
        <dbReference type="ARBA" id="ARBA00023242"/>
    </source>
</evidence>
<dbReference type="OrthoDB" id="277802at2759"/>
<reference evidence="8" key="1">
    <citation type="submission" date="2021-02" db="EMBL/GenBank/DDBJ databases">
        <authorList>
            <person name="Nowell W R."/>
        </authorList>
    </citation>
    <scope>NUCLEOTIDE SEQUENCE</scope>
    <source>
        <strain evidence="8">Ploen Becks lab</strain>
    </source>
</reference>
<dbReference type="InterPro" id="IPR000504">
    <property type="entry name" value="RRM_dom"/>
</dbReference>
<dbReference type="GO" id="GO:0005689">
    <property type="term" value="C:U12-type spliceosomal complex"/>
    <property type="evidence" value="ECO:0007669"/>
    <property type="project" value="TreeGrafter"/>
</dbReference>
<sequence length="341" mass="39966">MNSESIIESDEFKKKLFERLNGISSKFKIPYPINPKISYEYPKINQIICQNIINCLVKYPKFYQQTLHLMNKMNLPCPCFPYIREPSIYQVNLNTDVKNSDILSSSESEIESDTEISSKIKRQAELEDLNQVKKLKVKSILKSMKLNTTSQKQVDMSQVFEKPEEETKTNKAMNLPKKLIYDRVVIESESHFPKILPHRDQIEEIQPPEKQIEIKETEKFIKKDDLEKNRLKLSELRDLPVFKNYERGDANSRIYLKNLSKKVIEDDLKFIYGRYIDWTLDEHKNAFDVRLMKEGRMKGQAFINLPNENLAEIAINETLGYLLDGKPIIVQFARSAKPQSH</sequence>
<organism evidence="8 9">
    <name type="scientific">Brachionus calyciflorus</name>
    <dbReference type="NCBI Taxonomy" id="104777"/>
    <lineage>
        <taxon>Eukaryota</taxon>
        <taxon>Metazoa</taxon>
        <taxon>Spiralia</taxon>
        <taxon>Gnathifera</taxon>
        <taxon>Rotifera</taxon>
        <taxon>Eurotatoria</taxon>
        <taxon>Monogononta</taxon>
        <taxon>Pseudotrocha</taxon>
        <taxon>Ploima</taxon>
        <taxon>Brachionidae</taxon>
        <taxon>Brachionus</taxon>
    </lineage>
</organism>
<dbReference type="GO" id="GO:0097157">
    <property type="term" value="F:pre-mRNA intronic binding"/>
    <property type="evidence" value="ECO:0007669"/>
    <property type="project" value="TreeGrafter"/>
</dbReference>
<dbReference type="PANTHER" id="PTHR16105">
    <property type="entry name" value="RNA-BINDING REGION-CONTAINING PROTEIN 3"/>
    <property type="match status" value="1"/>
</dbReference>
<dbReference type="GO" id="GO:0000398">
    <property type="term" value="P:mRNA splicing, via spliceosome"/>
    <property type="evidence" value="ECO:0007669"/>
    <property type="project" value="TreeGrafter"/>
</dbReference>
<keyword evidence="9" id="KW-1185">Reference proteome</keyword>
<dbReference type="Gene3D" id="3.30.70.330">
    <property type="match status" value="1"/>
</dbReference>
<evidence type="ECO:0000313" key="8">
    <source>
        <dbReference type="EMBL" id="CAF1029538.1"/>
    </source>
</evidence>
<dbReference type="SMART" id="SM00360">
    <property type="entry name" value="RRM"/>
    <property type="match status" value="1"/>
</dbReference>
<dbReference type="CDD" id="cd12239">
    <property type="entry name" value="RRM2_RBM40_like"/>
    <property type="match status" value="1"/>
</dbReference>
<keyword evidence="3" id="KW-0677">Repeat</keyword>
<comment type="subcellular location">
    <subcellularLocation>
        <location evidence="1">Nucleus</location>
    </subcellularLocation>
</comment>
<dbReference type="InterPro" id="IPR012677">
    <property type="entry name" value="Nucleotide-bd_a/b_plait_sf"/>
</dbReference>
<evidence type="ECO:0000256" key="6">
    <source>
        <dbReference type="PROSITE-ProRule" id="PRU00176"/>
    </source>
</evidence>
<keyword evidence="4 6" id="KW-0694">RNA-binding</keyword>
<dbReference type="PROSITE" id="PS50102">
    <property type="entry name" value="RRM"/>
    <property type="match status" value="1"/>
</dbReference>
<dbReference type="SUPFAM" id="SSF54928">
    <property type="entry name" value="RNA-binding domain, RBD"/>
    <property type="match status" value="1"/>
</dbReference>
<dbReference type="Proteomes" id="UP000663879">
    <property type="component" value="Unassembled WGS sequence"/>
</dbReference>
<dbReference type="GO" id="GO:0030626">
    <property type="term" value="F:U12 snRNA binding"/>
    <property type="evidence" value="ECO:0007669"/>
    <property type="project" value="TreeGrafter"/>
</dbReference>
<gene>
    <name evidence="8" type="ORF">OXX778_LOCUS17796</name>
</gene>
<protein>
    <recommendedName>
        <fullName evidence="2">RNA-binding region-containing protein 3</fullName>
    </recommendedName>
</protein>
<evidence type="ECO:0000256" key="2">
    <source>
        <dbReference type="ARBA" id="ARBA00020364"/>
    </source>
</evidence>
<dbReference type="EMBL" id="CAJNOC010004663">
    <property type="protein sequence ID" value="CAF1029538.1"/>
    <property type="molecule type" value="Genomic_DNA"/>
</dbReference>
<dbReference type="InterPro" id="IPR035979">
    <property type="entry name" value="RBD_domain_sf"/>
</dbReference>
<dbReference type="InterPro" id="IPR045164">
    <property type="entry name" value="RBM41/RNPC3"/>
</dbReference>
<evidence type="ECO:0000256" key="1">
    <source>
        <dbReference type="ARBA" id="ARBA00004123"/>
    </source>
</evidence>
<comment type="caution">
    <text evidence="8">The sequence shown here is derived from an EMBL/GenBank/DDBJ whole genome shotgun (WGS) entry which is preliminary data.</text>
</comment>
<feature type="domain" description="RRM" evidence="7">
    <location>
        <begin position="252"/>
        <end position="335"/>
    </location>
</feature>
<proteinExistence type="predicted"/>
<evidence type="ECO:0000313" key="9">
    <source>
        <dbReference type="Proteomes" id="UP000663879"/>
    </source>
</evidence>
<dbReference type="AlphaFoldDB" id="A0A814IXB3"/>
<evidence type="ECO:0000256" key="4">
    <source>
        <dbReference type="ARBA" id="ARBA00022884"/>
    </source>
</evidence>
<name>A0A814IXB3_9BILA</name>
<dbReference type="PANTHER" id="PTHR16105:SF0">
    <property type="entry name" value="RNA-BINDING REGION-CONTAINING PROTEIN 3"/>
    <property type="match status" value="1"/>
</dbReference>
<keyword evidence="5" id="KW-0539">Nucleus</keyword>
<accession>A0A814IXB3</accession>
<evidence type="ECO:0000256" key="3">
    <source>
        <dbReference type="ARBA" id="ARBA00022737"/>
    </source>
</evidence>